<organism evidence="7">
    <name type="scientific">freshwater metagenome</name>
    <dbReference type="NCBI Taxonomy" id="449393"/>
    <lineage>
        <taxon>unclassified sequences</taxon>
        <taxon>metagenomes</taxon>
        <taxon>ecological metagenomes</taxon>
    </lineage>
</organism>
<dbReference type="NCBIfam" id="TIGR00453">
    <property type="entry name" value="ispD"/>
    <property type="match status" value="1"/>
</dbReference>
<dbReference type="UniPathway" id="UPA00056">
    <property type="reaction ID" value="UER00093"/>
</dbReference>
<evidence type="ECO:0000256" key="6">
    <source>
        <dbReference type="ARBA" id="ARBA00023229"/>
    </source>
</evidence>
<dbReference type="CDD" id="cd02516">
    <property type="entry name" value="CDP-ME_synthetase"/>
    <property type="match status" value="1"/>
</dbReference>
<evidence type="ECO:0000313" key="7">
    <source>
        <dbReference type="EMBL" id="KGA19041.1"/>
    </source>
</evidence>
<comment type="pathway">
    <text evidence="1">Isoprenoid biosynthesis; isopentenyl diphosphate biosynthesis via DXP pathway; isopentenyl diphosphate from 1-deoxy-D-xylulose 5-phosphate: step 2/6.</text>
</comment>
<dbReference type="InterPro" id="IPR001228">
    <property type="entry name" value="IspD"/>
</dbReference>
<evidence type="ECO:0000256" key="5">
    <source>
        <dbReference type="ARBA" id="ARBA00022695"/>
    </source>
</evidence>
<dbReference type="Gene3D" id="3.90.550.10">
    <property type="entry name" value="Spore Coat Polysaccharide Biosynthesis Protein SpsA, Chain A"/>
    <property type="match status" value="1"/>
</dbReference>
<dbReference type="AlphaFoldDB" id="A0A094QX95"/>
<dbReference type="PANTHER" id="PTHR32125:SF4">
    <property type="entry name" value="2-C-METHYL-D-ERYTHRITOL 4-PHOSPHATE CYTIDYLYLTRANSFERASE, CHLOROPLASTIC"/>
    <property type="match status" value="1"/>
</dbReference>
<keyword evidence="4" id="KW-0808">Transferase</keyword>
<dbReference type="InterPro" id="IPR050088">
    <property type="entry name" value="IspD/TarI_cytidylyltransf_bact"/>
</dbReference>
<dbReference type="GO" id="GO:0019288">
    <property type="term" value="P:isopentenyl diphosphate biosynthetic process, methylerythritol 4-phosphate pathway"/>
    <property type="evidence" value="ECO:0007669"/>
    <property type="project" value="UniProtKB-UniPathway"/>
</dbReference>
<dbReference type="GO" id="GO:0050518">
    <property type="term" value="F:2-C-methyl-D-erythritol 4-phosphate cytidylyltransferase activity"/>
    <property type="evidence" value="ECO:0007669"/>
    <property type="project" value="UniProtKB-EC"/>
</dbReference>
<dbReference type="FunFam" id="3.90.550.10:FF:000003">
    <property type="entry name" value="2-C-methyl-D-erythritol 4-phosphate cytidylyltransferase"/>
    <property type="match status" value="1"/>
</dbReference>
<protein>
    <recommendedName>
        <fullName evidence="3">2-C-methyl-D-erythritol 4-phosphate cytidylyltransferase</fullName>
        <ecNumber evidence="3">2.7.7.60</ecNumber>
    </recommendedName>
</protein>
<evidence type="ECO:0000256" key="2">
    <source>
        <dbReference type="ARBA" id="ARBA00009789"/>
    </source>
</evidence>
<accession>A0A094QX95</accession>
<reference evidence="7" key="1">
    <citation type="submission" date="2014-06" db="EMBL/GenBank/DDBJ databases">
        <title>Key roles for freshwater Actinobacteria revealed by deep metagenomic sequencing.</title>
        <authorList>
            <person name="Ghai R."/>
            <person name="Mizuno C.M."/>
            <person name="Picazo A."/>
            <person name="Camacho A."/>
            <person name="Rodriguez-Valera F."/>
        </authorList>
    </citation>
    <scope>NUCLEOTIDE SEQUENCE</scope>
</reference>
<dbReference type="EMBL" id="JNSL01000035">
    <property type="protein sequence ID" value="KGA19041.1"/>
    <property type="molecule type" value="Genomic_DNA"/>
</dbReference>
<proteinExistence type="inferred from homology"/>
<dbReference type="InterPro" id="IPR018294">
    <property type="entry name" value="ISPD_synthase_CS"/>
</dbReference>
<dbReference type="EC" id="2.7.7.60" evidence="3"/>
<dbReference type="PANTHER" id="PTHR32125">
    <property type="entry name" value="2-C-METHYL-D-ERYTHRITOL 4-PHOSPHATE CYTIDYLYLTRANSFERASE, CHLOROPLASTIC"/>
    <property type="match status" value="1"/>
</dbReference>
<keyword evidence="6" id="KW-0414">Isoprene biosynthesis</keyword>
<dbReference type="HAMAP" id="MF_00108">
    <property type="entry name" value="IspD"/>
    <property type="match status" value="1"/>
</dbReference>
<comment type="similarity">
    <text evidence="2">Belongs to the IspD/TarI cytidylyltransferase family. IspD subfamily.</text>
</comment>
<name>A0A094QX95_9ZZZZ</name>
<evidence type="ECO:0000256" key="1">
    <source>
        <dbReference type="ARBA" id="ARBA00004787"/>
    </source>
</evidence>
<comment type="caution">
    <text evidence="7">The sequence shown here is derived from an EMBL/GenBank/DDBJ whole genome shotgun (WGS) entry which is preliminary data.</text>
</comment>
<gene>
    <name evidence="7" type="ORF">GM51_7230</name>
</gene>
<dbReference type="Pfam" id="PF01128">
    <property type="entry name" value="IspD"/>
    <property type="match status" value="1"/>
</dbReference>
<keyword evidence="5" id="KW-0548">Nucleotidyltransferase</keyword>
<dbReference type="SUPFAM" id="SSF53448">
    <property type="entry name" value="Nucleotide-diphospho-sugar transferases"/>
    <property type="match status" value="1"/>
</dbReference>
<evidence type="ECO:0000256" key="4">
    <source>
        <dbReference type="ARBA" id="ARBA00022679"/>
    </source>
</evidence>
<evidence type="ECO:0000256" key="3">
    <source>
        <dbReference type="ARBA" id="ARBA00012526"/>
    </source>
</evidence>
<dbReference type="PROSITE" id="PS01295">
    <property type="entry name" value="ISPD"/>
    <property type="match status" value="1"/>
</dbReference>
<dbReference type="InterPro" id="IPR034683">
    <property type="entry name" value="IspD/TarI"/>
</dbReference>
<sequence>MSTAATGRVAAIIPAAGSGVRLGADVPKAFLALGGLSLLTRSALAMSAVADVLIIAAPTDALDEASAQLAQVDAEIHIVAGGEHRQESVANALRMVPEDVSIVLVHDAARPLVPIEVTQNVVAAVRNGAKAVIPVLSLVDTIKRVNNQGIAIETVDRNQLRRVQTPQGFDRATLDLAYQNPEVVATDDAGLMDALGIPVLTVAGDERSLKITTMSDVQHALSLLEARSE</sequence>
<dbReference type="InterPro" id="IPR029044">
    <property type="entry name" value="Nucleotide-diphossugar_trans"/>
</dbReference>